<proteinExistence type="predicted"/>
<evidence type="ECO:0000313" key="1">
    <source>
        <dbReference type="EMBL" id="SES74654.1"/>
    </source>
</evidence>
<gene>
    <name evidence="1" type="ORF">SAMN05216197_1024</name>
</gene>
<evidence type="ECO:0000313" key="2">
    <source>
        <dbReference type="Proteomes" id="UP000182332"/>
    </source>
</evidence>
<name>A0A1H9YZN6_9PSED</name>
<dbReference type="InterPro" id="IPR047720">
    <property type="entry name" value="MksB_put-like"/>
</dbReference>
<dbReference type="EMBL" id="FOHW01000002">
    <property type="protein sequence ID" value="SES74654.1"/>
    <property type="molecule type" value="Genomic_DNA"/>
</dbReference>
<organism evidence="1 2">
    <name type="scientific">Pseudomonas graminis</name>
    <dbReference type="NCBI Taxonomy" id="158627"/>
    <lineage>
        <taxon>Bacteria</taxon>
        <taxon>Pseudomonadati</taxon>
        <taxon>Pseudomonadota</taxon>
        <taxon>Gammaproteobacteria</taxon>
        <taxon>Pseudomonadales</taxon>
        <taxon>Pseudomonadaceae</taxon>
        <taxon>Pseudomonas</taxon>
    </lineage>
</organism>
<dbReference type="AlphaFoldDB" id="A0A1H9YZN6"/>
<accession>A0A1H9YZN6</accession>
<protein>
    <submittedName>
        <fullName evidence="1">Uncharacterized protein</fullName>
    </submittedName>
</protein>
<dbReference type="NCBIfam" id="NF040857">
    <property type="entry name" value="condensinMksB"/>
    <property type="match status" value="1"/>
</dbReference>
<dbReference type="Proteomes" id="UP000182332">
    <property type="component" value="Unassembled WGS sequence"/>
</dbReference>
<reference evidence="1 2" key="1">
    <citation type="submission" date="2016-10" db="EMBL/GenBank/DDBJ databases">
        <authorList>
            <person name="de Groot N.N."/>
        </authorList>
    </citation>
    <scope>NUCLEOTIDE SEQUENCE [LARGE SCALE GENOMIC DNA]</scope>
    <source>
        <strain evidence="1 2">DSM 11363</strain>
    </source>
</reference>
<sequence>MQYNRRFYLPVSDHPMIEPKRVLRALAEHWALLEPLCEHFDQGTLSLSELRLQLAAQQLESTPQDITTLLDVWIRLDILVPVAKSPNRFELNAQIHDFLSYLRREHRLGLCLEIEAYLRHLERLAGYIQEAFDARDANDLARQLRLLDMRVRDVLKKLANDEQALVAVAERAKTSDRQIPLRQRYAEVLATWDEYVEPMIQLVNADGAFEQGVRKVENVLLRMLTDQQRLGHLVDDDMLLRTHARILEMQTSAQLTLRHARELLLPLREEARRHNAVTRGAALALSAIRRRGIDAVPQAAMPMFTRPQSTFLGSANQVEAYVYALARFEPKPAHFPKANITRKGEPPRAPRTVKEMVERCEDALPMPDLMVWLLEQEPTGATDELLYWFSRLSRDKRFTRERLERREYLTQEHRVSLRSFALLSSKDATTENSEGTAHAS</sequence>